<gene>
    <name evidence="2" type="ORF">AAT19DRAFT_8939</name>
</gene>
<accession>A0A2T0AIN1</accession>
<protein>
    <submittedName>
        <fullName evidence="2">Uncharacterized protein</fullName>
    </submittedName>
</protein>
<dbReference type="OrthoDB" id="10651648at2759"/>
<organism evidence="2 3">
    <name type="scientific">Rhodotorula toruloides</name>
    <name type="common">Yeast</name>
    <name type="synonym">Rhodosporidium toruloides</name>
    <dbReference type="NCBI Taxonomy" id="5286"/>
    <lineage>
        <taxon>Eukaryota</taxon>
        <taxon>Fungi</taxon>
        <taxon>Dikarya</taxon>
        <taxon>Basidiomycota</taxon>
        <taxon>Pucciniomycotina</taxon>
        <taxon>Microbotryomycetes</taxon>
        <taxon>Sporidiobolales</taxon>
        <taxon>Sporidiobolaceae</taxon>
        <taxon>Rhodotorula</taxon>
    </lineage>
</organism>
<feature type="region of interest" description="Disordered" evidence="1">
    <location>
        <begin position="165"/>
        <end position="230"/>
    </location>
</feature>
<feature type="compositionally biased region" description="Basic residues" evidence="1">
    <location>
        <begin position="1"/>
        <end position="11"/>
    </location>
</feature>
<dbReference type="EMBL" id="LCTV02000001">
    <property type="protein sequence ID" value="PRQ77871.1"/>
    <property type="molecule type" value="Genomic_DNA"/>
</dbReference>
<dbReference type="AlphaFoldDB" id="A0A2T0AIN1"/>
<comment type="caution">
    <text evidence="2">The sequence shown here is derived from an EMBL/GenBank/DDBJ whole genome shotgun (WGS) entry which is preliminary data.</text>
</comment>
<name>A0A2T0AIN1_RHOTO</name>
<evidence type="ECO:0000313" key="3">
    <source>
        <dbReference type="Proteomes" id="UP000239560"/>
    </source>
</evidence>
<feature type="compositionally biased region" description="Basic and acidic residues" evidence="1">
    <location>
        <begin position="63"/>
        <end position="73"/>
    </location>
</feature>
<proteinExistence type="predicted"/>
<dbReference type="Proteomes" id="UP000239560">
    <property type="component" value="Unassembled WGS sequence"/>
</dbReference>
<reference evidence="2 3" key="1">
    <citation type="journal article" date="2018" name="Elife">
        <title>Functional genomics of lipid metabolism in the oleaginous yeast Rhodosporidium toruloides.</title>
        <authorList>
            <person name="Coradetti S.T."/>
            <person name="Pinel D."/>
            <person name="Geiselman G."/>
            <person name="Ito M."/>
            <person name="Mondo S."/>
            <person name="Reilly M.C."/>
            <person name="Cheng Y.F."/>
            <person name="Bauer S."/>
            <person name="Grigoriev I."/>
            <person name="Gladden J.M."/>
            <person name="Simmons B.A."/>
            <person name="Brem R."/>
            <person name="Arkin A.P."/>
            <person name="Skerker J.M."/>
        </authorList>
    </citation>
    <scope>NUCLEOTIDE SEQUENCE [LARGE SCALE GENOMIC DNA]</scope>
    <source>
        <strain evidence="2 3">NBRC 0880</strain>
    </source>
</reference>
<evidence type="ECO:0000313" key="2">
    <source>
        <dbReference type="EMBL" id="PRQ77871.1"/>
    </source>
</evidence>
<feature type="region of interest" description="Disordered" evidence="1">
    <location>
        <begin position="1"/>
        <end position="73"/>
    </location>
</feature>
<feature type="compositionally biased region" description="Acidic residues" evidence="1">
    <location>
        <begin position="48"/>
        <end position="62"/>
    </location>
</feature>
<sequence>MSSPHHHRRGTGGRGSSPLEESERPYRGNTHRSPAVLRSQQAQAPRDEIDDAIEAGWDEQEEEERRLEREREEEEARQRRRRAHVRAAAGTDLAQTDGGLAAIFAADQALENRHGGVRRPAGIARQSAQQGHAQQGHASFVAPLRHFLRWVRLLTLVRVRPLSRTFSSGSQDNRRREEHVGVQTDSEGETGWNSDWDKAIDDGWESQNEANARGEEPLTHRRRPSHGARR</sequence>
<evidence type="ECO:0000256" key="1">
    <source>
        <dbReference type="SAM" id="MobiDB-lite"/>
    </source>
</evidence>
<feature type="compositionally biased region" description="Basic residues" evidence="1">
    <location>
        <begin position="220"/>
        <end position="230"/>
    </location>
</feature>